<dbReference type="Proteomes" id="UP001596298">
    <property type="component" value="Unassembled WGS sequence"/>
</dbReference>
<keyword evidence="5 6" id="KW-0482">Metalloprotease</keyword>
<dbReference type="InterPro" id="IPR001915">
    <property type="entry name" value="Peptidase_M48"/>
</dbReference>
<evidence type="ECO:0000259" key="8">
    <source>
        <dbReference type="Pfam" id="PF01435"/>
    </source>
</evidence>
<organism evidence="9 10">
    <name type="scientific">Flexivirga alba</name>
    <dbReference type="NCBI Taxonomy" id="702742"/>
    <lineage>
        <taxon>Bacteria</taxon>
        <taxon>Bacillati</taxon>
        <taxon>Actinomycetota</taxon>
        <taxon>Actinomycetes</taxon>
        <taxon>Micrococcales</taxon>
        <taxon>Dermacoccaceae</taxon>
        <taxon>Flexivirga</taxon>
    </lineage>
</organism>
<keyword evidence="1 6" id="KW-0645">Protease</keyword>
<evidence type="ECO:0000256" key="6">
    <source>
        <dbReference type="RuleBase" id="RU003983"/>
    </source>
</evidence>
<keyword evidence="2" id="KW-0479">Metal-binding</keyword>
<feature type="region of interest" description="Disordered" evidence="7">
    <location>
        <begin position="187"/>
        <end position="206"/>
    </location>
</feature>
<keyword evidence="4 6" id="KW-0862">Zinc</keyword>
<dbReference type="PANTHER" id="PTHR34978:SF3">
    <property type="entry name" value="SLR0241 PROTEIN"/>
    <property type="match status" value="1"/>
</dbReference>
<comment type="cofactor">
    <cofactor evidence="6">
        <name>Zn(2+)</name>
        <dbReference type="ChEBI" id="CHEBI:29105"/>
    </cofactor>
    <text evidence="6">Binds 1 zinc ion per subunit.</text>
</comment>
<dbReference type="CDD" id="cd07326">
    <property type="entry name" value="M56_BlaR1_MecR1_like"/>
    <property type="match status" value="1"/>
</dbReference>
<dbReference type="Gene3D" id="3.30.2010.10">
    <property type="entry name" value="Metalloproteases ('zincins'), catalytic domain"/>
    <property type="match status" value="1"/>
</dbReference>
<dbReference type="EMBL" id="JBHSWH010000001">
    <property type="protein sequence ID" value="MFC6706888.1"/>
    <property type="molecule type" value="Genomic_DNA"/>
</dbReference>
<evidence type="ECO:0000256" key="2">
    <source>
        <dbReference type="ARBA" id="ARBA00022723"/>
    </source>
</evidence>
<comment type="similarity">
    <text evidence="6">Belongs to the peptidase M48 family.</text>
</comment>
<accession>A0ABW2AIZ1</accession>
<dbReference type="Pfam" id="PF01435">
    <property type="entry name" value="Peptidase_M48"/>
    <property type="match status" value="1"/>
</dbReference>
<sequence length="206" mass="22087">MGESRSDRWSARSGVGAFRALADADRSARRRLNVVARTATYDREHIGGVEVLYVDSPALLALAEQFGGRRILVTRGLRDALGPAELRAVLHHERCHLLRRHHLVLRIAAVNVACFPSLRGARAFEKSVHLLIEMSADDHAARACGVDATAAALDALADLHGAPTAALRADRLRRGFSAAARSYQAKSSRVGTNGSHSSVIPTSSGL</sequence>
<dbReference type="RefSeq" id="WP_382403566.1">
    <property type="nucleotide sequence ID" value="NZ_JBHSWH010000001.1"/>
</dbReference>
<evidence type="ECO:0000256" key="7">
    <source>
        <dbReference type="SAM" id="MobiDB-lite"/>
    </source>
</evidence>
<evidence type="ECO:0000256" key="1">
    <source>
        <dbReference type="ARBA" id="ARBA00022670"/>
    </source>
</evidence>
<evidence type="ECO:0000256" key="3">
    <source>
        <dbReference type="ARBA" id="ARBA00022801"/>
    </source>
</evidence>
<keyword evidence="10" id="KW-1185">Reference proteome</keyword>
<keyword evidence="3 6" id="KW-0378">Hydrolase</keyword>
<name>A0ABW2AIZ1_9MICO</name>
<gene>
    <name evidence="9" type="ORF">ACFQDH_16900</name>
</gene>
<reference evidence="10" key="1">
    <citation type="journal article" date="2019" name="Int. J. Syst. Evol. Microbiol.">
        <title>The Global Catalogue of Microorganisms (GCM) 10K type strain sequencing project: providing services to taxonomists for standard genome sequencing and annotation.</title>
        <authorList>
            <consortium name="The Broad Institute Genomics Platform"/>
            <consortium name="The Broad Institute Genome Sequencing Center for Infectious Disease"/>
            <person name="Wu L."/>
            <person name="Ma J."/>
        </authorList>
    </citation>
    <scope>NUCLEOTIDE SEQUENCE [LARGE SCALE GENOMIC DNA]</scope>
    <source>
        <strain evidence="10">CCUG 58127</strain>
    </source>
</reference>
<feature type="domain" description="Peptidase M48" evidence="8">
    <location>
        <begin position="29"/>
        <end position="116"/>
    </location>
</feature>
<comment type="caution">
    <text evidence="9">The sequence shown here is derived from an EMBL/GenBank/DDBJ whole genome shotgun (WGS) entry which is preliminary data.</text>
</comment>
<evidence type="ECO:0000313" key="10">
    <source>
        <dbReference type="Proteomes" id="UP001596298"/>
    </source>
</evidence>
<dbReference type="InterPro" id="IPR052173">
    <property type="entry name" value="Beta-lactam_resp_regulator"/>
</dbReference>
<proteinExistence type="inferred from homology"/>
<dbReference type="PANTHER" id="PTHR34978">
    <property type="entry name" value="POSSIBLE SENSOR-TRANSDUCER PROTEIN BLAR"/>
    <property type="match status" value="1"/>
</dbReference>
<evidence type="ECO:0000313" key="9">
    <source>
        <dbReference type="EMBL" id="MFC6706888.1"/>
    </source>
</evidence>
<protein>
    <submittedName>
        <fullName evidence="9">M56 family metallopeptidase</fullName>
    </submittedName>
</protein>
<evidence type="ECO:0000256" key="4">
    <source>
        <dbReference type="ARBA" id="ARBA00022833"/>
    </source>
</evidence>
<evidence type="ECO:0000256" key="5">
    <source>
        <dbReference type="ARBA" id="ARBA00023049"/>
    </source>
</evidence>